<dbReference type="GO" id="GO:0003700">
    <property type="term" value="F:DNA-binding transcription factor activity"/>
    <property type="evidence" value="ECO:0007669"/>
    <property type="project" value="InterPro"/>
</dbReference>
<dbReference type="Gene3D" id="1.10.1740.10">
    <property type="match status" value="1"/>
</dbReference>
<dbReference type="EMBL" id="CP019791">
    <property type="protein sequence ID" value="AQT67920.1"/>
    <property type="molecule type" value="Genomic_DNA"/>
</dbReference>
<proteinExistence type="predicted"/>
<name>A0A1U9NK13_9BACT</name>
<dbReference type="SUPFAM" id="SSF88946">
    <property type="entry name" value="Sigma2 domain of RNA polymerase sigma factors"/>
    <property type="match status" value="1"/>
</dbReference>
<reference evidence="3" key="1">
    <citation type="submission" date="2017-02" db="EMBL/GenBank/DDBJ databases">
        <title>Comparative genomics and description of representatives of a novel lineage of planctomycetes thriving in anoxic sediments.</title>
        <authorList>
            <person name="Spring S."/>
            <person name="Bunk B."/>
            <person name="Sproer C."/>
        </authorList>
    </citation>
    <scope>NUCLEOTIDE SEQUENCE [LARGE SCALE GENOMIC DNA]</scope>
    <source>
        <strain evidence="3">ST-NAGAB-D1</strain>
    </source>
</reference>
<evidence type="ECO:0000313" key="2">
    <source>
        <dbReference type="EMBL" id="AQT67920.1"/>
    </source>
</evidence>
<dbReference type="InterPro" id="IPR007627">
    <property type="entry name" value="RNA_pol_sigma70_r2"/>
</dbReference>
<evidence type="ECO:0000313" key="3">
    <source>
        <dbReference type="Proteomes" id="UP000189674"/>
    </source>
</evidence>
<dbReference type="Pfam" id="PF04542">
    <property type="entry name" value="Sigma70_r2"/>
    <property type="match status" value="1"/>
</dbReference>
<dbReference type="Proteomes" id="UP000189674">
    <property type="component" value="Chromosome"/>
</dbReference>
<dbReference type="KEGG" id="alus:STSP2_01072"/>
<dbReference type="InterPro" id="IPR013325">
    <property type="entry name" value="RNA_pol_sigma_r2"/>
</dbReference>
<keyword evidence="3" id="KW-1185">Reference proteome</keyword>
<feature type="domain" description="RNA polymerase sigma-70 region 2" evidence="1">
    <location>
        <begin position="60"/>
        <end position="110"/>
    </location>
</feature>
<organism evidence="2 3">
    <name type="scientific">Anaerohalosphaera lusitana</name>
    <dbReference type="NCBI Taxonomy" id="1936003"/>
    <lineage>
        <taxon>Bacteria</taxon>
        <taxon>Pseudomonadati</taxon>
        <taxon>Planctomycetota</taxon>
        <taxon>Phycisphaerae</taxon>
        <taxon>Sedimentisphaerales</taxon>
        <taxon>Anaerohalosphaeraceae</taxon>
        <taxon>Anaerohalosphaera</taxon>
    </lineage>
</organism>
<dbReference type="AlphaFoldDB" id="A0A1U9NK13"/>
<dbReference type="GO" id="GO:0006352">
    <property type="term" value="P:DNA-templated transcription initiation"/>
    <property type="evidence" value="ECO:0007669"/>
    <property type="project" value="InterPro"/>
</dbReference>
<protein>
    <submittedName>
        <fullName evidence="2">RNA polymerase sigma factor</fullName>
    </submittedName>
</protein>
<evidence type="ECO:0000259" key="1">
    <source>
        <dbReference type="Pfam" id="PF04542"/>
    </source>
</evidence>
<sequence>MIGNAKPLGLYLGRLRLAFDLAFRSCLRRKRGQVDNEQFKTYIRSLVECKARQLVGKCGIRKCDVEDIEQELFLHLLLRASEYKSSKSKLTTFAQRIIERKVKNILRDRSAGKRSTFDQARSLHEVIGSDDQGTEITLLATIPARDVPSVEFATDVKMIIESLPVLHRKVCLMLMAGFTIGSIADQLGMPRTTLRDSIVKEIRFAFSELKNFSDFRRFGNSPSM</sequence>
<gene>
    <name evidence="2" type="ORF">STSP2_01072</name>
</gene>
<accession>A0A1U9NK13</accession>
<dbReference type="STRING" id="1936003.STSP2_01072"/>